<feature type="transmembrane region" description="Helical" evidence="7">
    <location>
        <begin position="918"/>
        <end position="941"/>
    </location>
</feature>
<dbReference type="InterPro" id="IPR000731">
    <property type="entry name" value="SSD"/>
</dbReference>
<feature type="transmembrane region" description="Helical" evidence="7">
    <location>
        <begin position="605"/>
        <end position="634"/>
    </location>
</feature>
<dbReference type="SUPFAM" id="SSF82866">
    <property type="entry name" value="Multidrug efflux transporter AcrB transmembrane domain"/>
    <property type="match status" value="2"/>
</dbReference>
<dbReference type="EMBL" id="UFQT01000109">
    <property type="protein sequence ID" value="SSX20156.1"/>
    <property type="molecule type" value="Genomic_DNA"/>
</dbReference>
<name>A0A336LQ07_CULSO</name>
<evidence type="ECO:0000313" key="9">
    <source>
        <dbReference type="EMBL" id="SSX20156.1"/>
    </source>
</evidence>
<dbReference type="InterPro" id="IPR053958">
    <property type="entry name" value="HMGCR/SNAP/NPC1-like_SSD"/>
</dbReference>
<keyword evidence="2 7" id="KW-0812">Transmembrane</keyword>
<sequence>MNWYYKFLANRPYLLVLSIGIFSFSCIITSYVCNKLPDFSDPTVGFEARGTVIGQRLTAWRNLLEESGISGLITVNPKELIIPRAVEKAKIKALNKNKNSTIRVKKKKNKIKTEEKLSNIRLNKIHFDDDAKFVEDLENSTYLNFTNQWDYGKNLSFMTEEKNQNIVENKAKWSDLRQSKPPSQKINISNGYFCDSPRNEYAHFVITSVNHKKHSSLFDITNLLAICYLEQKLSSIDGYRDICQRPMSSKQCCRPWSLPNYIALLTNKEDCFQINNTDIQFVKQLLIECYPYFDSLKLSNDCTESKCHVPENCSQHNAVFNIIQFLTDVEFINVNESTVFLKETMIFLPIARSSKALSYYHNLDKTVLSNERVKVVAMDLGLKNVLFDECLLTDGWLIALGGFFVIICMWFYTSSLFVTIMAIVAIIFSLGISYFLYTIIFNINFFPFMNLMAVIVIIGIGADDAFIFMKIWKCTLSDHVKSSGIPLANPSATCLSELATTQAQNKEALYNTLRHTLEHATVSMLVTSFTTAAAFYASIFSTITAVRCFGIFAGTLVLVNYLLMITWLPAIVSIKEGLSLKYKCLKLSSLSSSLFKCGKKLESGIINLVTFFPIFWMTLLSIVGILSSIIVLYWPKLQLPDSADFKLFVNDHPFELYETTYKDRFWFEKVYSSTDNFKLPLRFVWGIEPIDTGNYLDPLSRGQLNFDSSFNVSSPESQLWLLNFCKSLKQQQFTSLSYGLLLPNCFIENFIQWMSRRCLDDMSGINRYPCCEDSTFPFNSEIFDICLPESISSLYETPREYFMPGLAGPKFSRRNVSISNNTVYSTVMAIVIEYDSTQFFTMSYTEMSKFVDMVESWFTEILKSAPTGLKRGWFISDLEFYDLQNSLSKGTLLSILLSIGISLLVLLMVTLNIFVSFYAIVTVALSIFTTIAILVCMNWKLNVLESIAVSTVIGLSIDFSLHYGVHYRLCNEPNRQSAAKFAISRMLQPTLMAAVTTIVAGTLMLFSSVLAYIQIGIFLVVVMAVSWIFSTFFLMSTLYLIGPQYGFGQFEFPKFFQNKNDNNCVIKRIDIDNRMVHHQSFASENLISVSELVTSESHELDSLTSSSIIKQLDYTRSSNLPNYKKKYSYPRENSPSIGSIVTVLPDDSINIE</sequence>
<dbReference type="PROSITE" id="PS51257">
    <property type="entry name" value="PROKAR_LIPOPROTEIN"/>
    <property type="match status" value="1"/>
</dbReference>
<comment type="subcellular location">
    <subcellularLocation>
        <location evidence="1">Membrane</location>
        <topology evidence="1">Multi-pass membrane protein</topology>
    </subcellularLocation>
</comment>
<evidence type="ECO:0000256" key="3">
    <source>
        <dbReference type="ARBA" id="ARBA00022989"/>
    </source>
</evidence>
<feature type="transmembrane region" description="Helical" evidence="7">
    <location>
        <begin position="549"/>
        <end position="572"/>
    </location>
</feature>
<comment type="similarity">
    <text evidence="6">Belongs to the dispatched family.</text>
</comment>
<protein>
    <submittedName>
        <fullName evidence="9">CSON000638 protein</fullName>
    </submittedName>
</protein>
<feature type="transmembrane region" description="Helical" evidence="7">
    <location>
        <begin position="420"/>
        <end position="440"/>
    </location>
</feature>
<evidence type="ECO:0000259" key="8">
    <source>
        <dbReference type="PROSITE" id="PS50156"/>
    </source>
</evidence>
<dbReference type="GO" id="GO:0016020">
    <property type="term" value="C:membrane"/>
    <property type="evidence" value="ECO:0007669"/>
    <property type="project" value="UniProtKB-SubCell"/>
</dbReference>
<dbReference type="PROSITE" id="PS50156">
    <property type="entry name" value="SSD"/>
    <property type="match status" value="1"/>
</dbReference>
<evidence type="ECO:0000256" key="5">
    <source>
        <dbReference type="ARBA" id="ARBA00023180"/>
    </source>
</evidence>
<feature type="domain" description="SSD" evidence="8">
    <location>
        <begin position="415"/>
        <end position="574"/>
    </location>
</feature>
<dbReference type="Pfam" id="PF12349">
    <property type="entry name" value="Sterol-sensing"/>
    <property type="match status" value="1"/>
</dbReference>
<dbReference type="Gene3D" id="1.20.1640.10">
    <property type="entry name" value="Multidrug efflux transporter AcrB transmembrane domain"/>
    <property type="match status" value="2"/>
</dbReference>
<keyword evidence="3 7" id="KW-1133">Transmembrane helix</keyword>
<feature type="transmembrane region" description="Helical" evidence="7">
    <location>
        <begin position="12"/>
        <end position="32"/>
    </location>
</feature>
<accession>A0A336LQ07</accession>
<dbReference type="PANTHER" id="PTHR45951:SF3">
    <property type="entry name" value="PROTEIN DISPATCHED"/>
    <property type="match status" value="1"/>
</dbReference>
<feature type="transmembrane region" description="Helical" evidence="7">
    <location>
        <begin position="986"/>
        <end position="1006"/>
    </location>
</feature>
<keyword evidence="4 7" id="KW-0472">Membrane</keyword>
<feature type="transmembrane region" description="Helical" evidence="7">
    <location>
        <begin position="947"/>
        <end position="965"/>
    </location>
</feature>
<dbReference type="GO" id="GO:0022857">
    <property type="term" value="F:transmembrane transporter activity"/>
    <property type="evidence" value="ECO:0007669"/>
    <property type="project" value="TreeGrafter"/>
</dbReference>
<feature type="transmembrane region" description="Helical" evidence="7">
    <location>
        <begin position="522"/>
        <end position="543"/>
    </location>
</feature>
<evidence type="ECO:0000256" key="7">
    <source>
        <dbReference type="SAM" id="Phobius"/>
    </source>
</evidence>
<gene>
    <name evidence="9" type="primary">CSON000638</name>
</gene>
<dbReference type="PANTHER" id="PTHR45951">
    <property type="entry name" value="PROTEIN DISPATCHED-RELATED"/>
    <property type="match status" value="1"/>
</dbReference>
<evidence type="ECO:0000256" key="4">
    <source>
        <dbReference type="ARBA" id="ARBA00023136"/>
    </source>
</evidence>
<organism evidence="9">
    <name type="scientific">Culicoides sonorensis</name>
    <name type="common">Biting midge</name>
    <dbReference type="NCBI Taxonomy" id="179676"/>
    <lineage>
        <taxon>Eukaryota</taxon>
        <taxon>Metazoa</taxon>
        <taxon>Ecdysozoa</taxon>
        <taxon>Arthropoda</taxon>
        <taxon>Hexapoda</taxon>
        <taxon>Insecta</taxon>
        <taxon>Pterygota</taxon>
        <taxon>Neoptera</taxon>
        <taxon>Endopterygota</taxon>
        <taxon>Diptera</taxon>
        <taxon>Nematocera</taxon>
        <taxon>Chironomoidea</taxon>
        <taxon>Ceratopogonidae</taxon>
        <taxon>Ceratopogoninae</taxon>
        <taxon>Culicoides</taxon>
        <taxon>Monoculicoides</taxon>
    </lineage>
</organism>
<evidence type="ECO:0000256" key="2">
    <source>
        <dbReference type="ARBA" id="ARBA00022692"/>
    </source>
</evidence>
<feature type="transmembrane region" description="Helical" evidence="7">
    <location>
        <begin position="1012"/>
        <end position="1041"/>
    </location>
</feature>
<dbReference type="AlphaFoldDB" id="A0A336LQ07"/>
<dbReference type="OMA" id="NGLLAMC"/>
<feature type="transmembrane region" description="Helical" evidence="7">
    <location>
        <begin position="892"/>
        <end position="911"/>
    </location>
</feature>
<feature type="transmembrane region" description="Helical" evidence="7">
    <location>
        <begin position="446"/>
        <end position="469"/>
    </location>
</feature>
<evidence type="ECO:0000256" key="6">
    <source>
        <dbReference type="ARBA" id="ARBA00038046"/>
    </source>
</evidence>
<dbReference type="GO" id="GO:0007224">
    <property type="term" value="P:smoothened signaling pathway"/>
    <property type="evidence" value="ECO:0007669"/>
    <property type="project" value="TreeGrafter"/>
</dbReference>
<dbReference type="VEuPathDB" id="VectorBase:CSON000638"/>
<reference evidence="9" key="1">
    <citation type="submission" date="2018-07" db="EMBL/GenBank/DDBJ databases">
        <authorList>
            <person name="Quirk P.G."/>
            <person name="Krulwich T.A."/>
        </authorList>
    </citation>
    <scope>NUCLEOTIDE SEQUENCE</scope>
</reference>
<keyword evidence="5" id="KW-0325">Glycoprotein</keyword>
<dbReference type="InterPro" id="IPR052081">
    <property type="entry name" value="Dispatched_Hh_regulator"/>
</dbReference>
<evidence type="ECO:0000256" key="1">
    <source>
        <dbReference type="ARBA" id="ARBA00004141"/>
    </source>
</evidence>
<proteinExistence type="inferred from homology"/>